<feature type="compositionally biased region" description="Basic and acidic residues" evidence="8">
    <location>
        <begin position="230"/>
        <end position="243"/>
    </location>
</feature>
<evidence type="ECO:0000256" key="7">
    <source>
        <dbReference type="SAM" id="Coils"/>
    </source>
</evidence>
<name>A0A267F6R7_9PLAT</name>
<dbReference type="OrthoDB" id="10255048at2759"/>
<evidence type="ECO:0000256" key="3">
    <source>
        <dbReference type="ARBA" id="ARBA00022490"/>
    </source>
</evidence>
<feature type="compositionally biased region" description="Low complexity" evidence="8">
    <location>
        <begin position="92"/>
        <end position="103"/>
    </location>
</feature>
<feature type="region of interest" description="Disordered" evidence="8">
    <location>
        <begin position="1"/>
        <end position="267"/>
    </location>
</feature>
<dbReference type="PANTHER" id="PTHR13924">
    <property type="entry name" value="TRANSFORMING ACIDIC COILED-COIL CONTAINING PROTEIN 1/2"/>
    <property type="match status" value="1"/>
</dbReference>
<dbReference type="InterPro" id="IPR007707">
    <property type="entry name" value="TACC_C"/>
</dbReference>
<dbReference type="GO" id="GO:0007097">
    <property type="term" value="P:nuclear migration"/>
    <property type="evidence" value="ECO:0007669"/>
    <property type="project" value="TreeGrafter"/>
</dbReference>
<keyword evidence="5 7" id="KW-0175">Coiled coil</keyword>
<dbReference type="GO" id="GO:0007052">
    <property type="term" value="P:mitotic spindle organization"/>
    <property type="evidence" value="ECO:0007669"/>
    <property type="project" value="InterPro"/>
</dbReference>
<evidence type="ECO:0000256" key="2">
    <source>
        <dbReference type="ARBA" id="ARBA00009423"/>
    </source>
</evidence>
<feature type="compositionally biased region" description="Low complexity" evidence="8">
    <location>
        <begin position="138"/>
        <end position="154"/>
    </location>
</feature>
<dbReference type="Proteomes" id="UP000215902">
    <property type="component" value="Unassembled WGS sequence"/>
</dbReference>
<dbReference type="GO" id="GO:0005737">
    <property type="term" value="C:cytoplasm"/>
    <property type="evidence" value="ECO:0007669"/>
    <property type="project" value="TreeGrafter"/>
</dbReference>
<evidence type="ECO:0000256" key="1">
    <source>
        <dbReference type="ARBA" id="ARBA00004245"/>
    </source>
</evidence>
<evidence type="ECO:0000256" key="5">
    <source>
        <dbReference type="ARBA" id="ARBA00023054"/>
    </source>
</evidence>
<organism evidence="10 11">
    <name type="scientific">Macrostomum lignano</name>
    <dbReference type="NCBI Taxonomy" id="282301"/>
    <lineage>
        <taxon>Eukaryota</taxon>
        <taxon>Metazoa</taxon>
        <taxon>Spiralia</taxon>
        <taxon>Lophotrochozoa</taxon>
        <taxon>Platyhelminthes</taxon>
        <taxon>Rhabditophora</taxon>
        <taxon>Macrostomorpha</taxon>
        <taxon>Macrostomida</taxon>
        <taxon>Macrostomidae</taxon>
        <taxon>Macrostomum</taxon>
    </lineage>
</organism>
<accession>A0A267F6R7</accession>
<feature type="compositionally biased region" description="Polar residues" evidence="8">
    <location>
        <begin position="39"/>
        <end position="61"/>
    </location>
</feature>
<dbReference type="Pfam" id="PF05010">
    <property type="entry name" value="TACC_C"/>
    <property type="match status" value="1"/>
</dbReference>
<feature type="domain" description="Transforming acidic coiled-coil-containing protein C-terminal" evidence="9">
    <location>
        <begin position="376"/>
        <end position="563"/>
    </location>
</feature>
<feature type="compositionally biased region" description="Low complexity" evidence="8">
    <location>
        <begin position="170"/>
        <end position="182"/>
    </location>
</feature>
<keyword evidence="4" id="KW-0597">Phosphoprotein</keyword>
<evidence type="ECO:0000256" key="6">
    <source>
        <dbReference type="ARBA" id="ARBA00023212"/>
    </source>
</evidence>
<proteinExistence type="inferred from homology"/>
<evidence type="ECO:0000313" key="11">
    <source>
        <dbReference type="Proteomes" id="UP000215902"/>
    </source>
</evidence>
<dbReference type="GO" id="GO:0005856">
    <property type="term" value="C:cytoskeleton"/>
    <property type="evidence" value="ECO:0007669"/>
    <property type="project" value="UniProtKB-SubCell"/>
</dbReference>
<keyword evidence="11" id="KW-1185">Reference proteome</keyword>
<dbReference type="AlphaFoldDB" id="A0A267F6R7"/>
<dbReference type="EMBL" id="NIVC01001375">
    <property type="protein sequence ID" value="PAA68712.1"/>
    <property type="molecule type" value="Genomic_DNA"/>
</dbReference>
<dbReference type="PANTHER" id="PTHR13924:SF10">
    <property type="entry name" value="TRANSFORMING ACIDIC COILED-COIL PROTEIN, ISOFORM K"/>
    <property type="match status" value="1"/>
</dbReference>
<feature type="non-terminal residue" evidence="10">
    <location>
        <position position="1"/>
    </location>
</feature>
<feature type="compositionally biased region" description="Polar residues" evidence="8">
    <location>
        <begin position="204"/>
        <end position="225"/>
    </location>
</feature>
<dbReference type="STRING" id="282301.A0A267F6R7"/>
<dbReference type="FunFam" id="1.20.5.1700:FF:000001">
    <property type="entry name" value="Transforming acidic coiled-coil-containing protein 1 isoform 2"/>
    <property type="match status" value="1"/>
</dbReference>
<feature type="coiled-coil region" evidence="7">
    <location>
        <begin position="481"/>
        <end position="558"/>
    </location>
</feature>
<dbReference type="InterPro" id="IPR039915">
    <property type="entry name" value="TACC"/>
</dbReference>
<feature type="compositionally biased region" description="Basic and acidic residues" evidence="8">
    <location>
        <begin position="155"/>
        <end position="169"/>
    </location>
</feature>
<keyword evidence="3" id="KW-0963">Cytoplasm</keyword>
<comment type="similarity">
    <text evidence="2">Belongs to the TACC family.</text>
</comment>
<evidence type="ECO:0000259" key="9">
    <source>
        <dbReference type="Pfam" id="PF05010"/>
    </source>
</evidence>
<keyword evidence="6" id="KW-0206">Cytoskeleton</keyword>
<dbReference type="Gene3D" id="1.20.5.1700">
    <property type="match status" value="1"/>
</dbReference>
<evidence type="ECO:0000256" key="4">
    <source>
        <dbReference type="ARBA" id="ARBA00022553"/>
    </source>
</evidence>
<gene>
    <name evidence="10" type="ORF">BOX15_Mlig000694g3</name>
</gene>
<protein>
    <recommendedName>
        <fullName evidence="9">Transforming acidic coiled-coil-containing protein C-terminal domain-containing protein</fullName>
    </recommendedName>
</protein>
<feature type="compositionally biased region" description="Low complexity" evidence="8">
    <location>
        <begin position="374"/>
        <end position="387"/>
    </location>
</feature>
<reference evidence="10 11" key="1">
    <citation type="submission" date="2017-06" db="EMBL/GenBank/DDBJ databases">
        <title>A platform for efficient transgenesis in Macrostomum lignano, a flatworm model organism for stem cell research.</title>
        <authorList>
            <person name="Berezikov E."/>
        </authorList>
    </citation>
    <scope>NUCLEOTIDE SEQUENCE [LARGE SCALE GENOMIC DNA]</scope>
    <source>
        <strain evidence="10">DV1</strain>
        <tissue evidence="10">Whole organism</tissue>
    </source>
</reference>
<evidence type="ECO:0000256" key="8">
    <source>
        <dbReference type="SAM" id="MobiDB-lite"/>
    </source>
</evidence>
<feature type="region of interest" description="Disordered" evidence="8">
    <location>
        <begin position="289"/>
        <end position="388"/>
    </location>
</feature>
<evidence type="ECO:0000313" key="10">
    <source>
        <dbReference type="EMBL" id="PAA68712.1"/>
    </source>
</evidence>
<comment type="subcellular location">
    <subcellularLocation>
        <location evidence="1">Cytoplasm</location>
        <location evidence="1">Cytoskeleton</location>
    </subcellularLocation>
</comment>
<sequence>NRKRKRKTKISPPPGKQMDVDTMDDPISDENINPLAPSSRRQMMHSPTINGATQHQVNNSCEAELPASLLTEDDLQPPPPPPVSMMSELRRNSGSNAAAGAGRPLSTATFRLPAASKRLSTAADAQQLGDSGNKVDDSGGAVQSSSGPAGSSSAIRERIRELKRQKMEQMKQQQEQQQQQQQPSNSDGIIWPEPPPSSLLVAHVSSTQAEQDQCSPDPVTNTEDCGQQHYVEESHCAAAKEDNPIDDDEFHSLESPSGSSNEKIIDSVDDIVVDNDDINTDNEVQQYLRADKESPGYAENDEGKIADGSSLANIGIDGDGHRDSPQPAGDAPVKGGLSGSQSSLPPPPPELVSAGPQSALPAPVSDISRKPSMQQQQQQDSQSADQSNRIRQLTGEVERLNAELEGARHVYKEFERCMQQMAEQKRRSDQQVAEIVRDRDQALEDLRSVEKAFSDLHRRFEKSKLLVEAHKKNEETLNKCVQEYQARMKRNEQKYQTLKAHAEEKLEAANRVIEEQKRNSEGEAVRLQAVLRKAELQAQNLQAQLDQKSRENAELTSICDTLIHKVAPE</sequence>
<comment type="caution">
    <text evidence="10">The sequence shown here is derived from an EMBL/GenBank/DDBJ whole genome shotgun (WGS) entry which is preliminary data.</text>
</comment>